<sequence>MLRRSSSRNSSSAKASARRRSSSSTVRFDEFGFAFSKRRERKLQHRSHDYSYPQPNAVKVKELCELLSYWNGSSFICRNQIERFIRIGIPPALRGRVWKCLLDIEAVQVASDFNYQVCLSEIRKPLVDLSVSEYSIISAISTLGERENELGSAAAGSLSVDVALFRQISLDLQRSFPSHCSLMGDTPEAIEGQAKLFRVLTAYAKYNPQIGYSQGMSYIAAVLLMLLSEEEAFWALVVLLEKPKYLSELFDSSLKQ</sequence>
<accession>A0ACC5YHI3</accession>
<comment type="caution">
    <text evidence="1">The sequence shown here is derived from an EMBL/GenBank/DDBJ whole genome shotgun (WGS) entry which is preliminary data.</text>
</comment>
<keyword evidence="2" id="KW-1185">Reference proteome</keyword>
<protein>
    <submittedName>
        <fullName evidence="1">Uncharacterized protein</fullName>
    </submittedName>
</protein>
<dbReference type="EMBL" id="CM040981">
    <property type="protein sequence ID" value="MCJ8734431.1"/>
    <property type="molecule type" value="Genomic_DNA"/>
</dbReference>
<reference evidence="1" key="1">
    <citation type="submission" date="2020-02" db="EMBL/GenBank/DDBJ databases">
        <title>Genome sequencing of the panga catfish, Pangasius djambal.</title>
        <authorList>
            <person name="Wen M."/>
            <person name="Zahm M."/>
            <person name="Roques C."/>
            <person name="Cabau C."/>
            <person name="Klopp C."/>
            <person name="Donnadieu C."/>
            <person name="Jouanno E."/>
            <person name="Avarre J.-C."/>
            <person name="Campet M."/>
            <person name="Ha T."/>
            <person name="Dugue R."/>
            <person name="Lampietro C."/>
            <person name="Louis A."/>
            <person name="Herpin A."/>
            <person name="Echchiki A."/>
            <person name="Berthelot C."/>
            <person name="Parey E."/>
            <person name="Roest-Crollius H."/>
            <person name="Braasch I."/>
            <person name="Postlethwait J.H."/>
            <person name="Bobe J."/>
            <person name="Montfort J."/>
            <person name="Bouchez O."/>
            <person name="Begum T."/>
            <person name="Schartl M."/>
            <person name="Gustiano R."/>
            <person name="Guiguen Y."/>
        </authorList>
    </citation>
    <scope>NUCLEOTIDE SEQUENCE</scope>
    <source>
        <strain evidence="1">Pdj_M5554</strain>
    </source>
</reference>
<gene>
    <name evidence="1" type="ORF">PDJAM_G00235260</name>
</gene>
<name>A0ACC5YHI3_9TELE</name>
<organism evidence="1 2">
    <name type="scientific">Pangasius djambal</name>
    <dbReference type="NCBI Taxonomy" id="1691987"/>
    <lineage>
        <taxon>Eukaryota</taxon>
        <taxon>Metazoa</taxon>
        <taxon>Chordata</taxon>
        <taxon>Craniata</taxon>
        <taxon>Vertebrata</taxon>
        <taxon>Euteleostomi</taxon>
        <taxon>Actinopterygii</taxon>
        <taxon>Neopterygii</taxon>
        <taxon>Teleostei</taxon>
        <taxon>Ostariophysi</taxon>
        <taxon>Siluriformes</taxon>
        <taxon>Pangasiidae</taxon>
        <taxon>Pangasius</taxon>
    </lineage>
</organism>
<dbReference type="Proteomes" id="UP000830395">
    <property type="component" value="Chromosome 7"/>
</dbReference>
<proteinExistence type="predicted"/>
<evidence type="ECO:0000313" key="2">
    <source>
        <dbReference type="Proteomes" id="UP000830395"/>
    </source>
</evidence>
<evidence type="ECO:0000313" key="1">
    <source>
        <dbReference type="EMBL" id="MCJ8734431.1"/>
    </source>
</evidence>